<feature type="region of interest" description="Disordered" evidence="5">
    <location>
        <begin position="51"/>
        <end position="111"/>
    </location>
</feature>
<dbReference type="InterPro" id="IPR008928">
    <property type="entry name" value="6-hairpin_glycosidase_sf"/>
</dbReference>
<feature type="compositionally biased region" description="Low complexity" evidence="5">
    <location>
        <begin position="1863"/>
        <end position="1936"/>
    </location>
</feature>
<keyword evidence="6" id="KW-0472">Membrane</keyword>
<feature type="region of interest" description="Disordered" evidence="5">
    <location>
        <begin position="2102"/>
        <end position="2124"/>
    </location>
</feature>
<dbReference type="GO" id="GO:0005975">
    <property type="term" value="P:carbohydrate metabolic process"/>
    <property type="evidence" value="ECO:0007669"/>
    <property type="project" value="InterPro"/>
</dbReference>
<organism evidence="8 9">
    <name type="scientific">Streptococcus suivaginalis</name>
    <dbReference type="NCBI Taxonomy" id="3028082"/>
    <lineage>
        <taxon>Bacteria</taxon>
        <taxon>Bacillati</taxon>
        <taxon>Bacillota</taxon>
        <taxon>Bacilli</taxon>
        <taxon>Lactobacillales</taxon>
        <taxon>Streptococcaceae</taxon>
        <taxon>Streptococcus</taxon>
    </lineage>
</organism>
<evidence type="ECO:0000256" key="6">
    <source>
        <dbReference type="SAM" id="Phobius"/>
    </source>
</evidence>
<feature type="compositionally biased region" description="Acidic residues" evidence="5">
    <location>
        <begin position="66"/>
        <end position="77"/>
    </location>
</feature>
<dbReference type="InterPro" id="IPR003961">
    <property type="entry name" value="FN3_dom"/>
</dbReference>
<dbReference type="Pfam" id="PF21307">
    <property type="entry name" value="Glyco_hydro_95_C"/>
    <property type="match status" value="1"/>
</dbReference>
<reference evidence="8 9" key="1">
    <citation type="submission" date="2023-02" db="EMBL/GenBank/DDBJ databases">
        <title>Streptococcus sp. Genome Sequencing and Assembly.</title>
        <authorList>
            <person name="Shore S.M."/>
            <person name="Nicholson T.L."/>
        </authorList>
    </citation>
    <scope>NUCLEOTIDE SEQUENCE [LARGE SCALE GENOMIC DNA]</scope>
    <source>
        <strain evidence="8 9">29896</strain>
    </source>
</reference>
<dbReference type="PANTHER" id="PTHR31084:SF19">
    <property type="entry name" value="GLYCOSYL HYDROLASE FAMILY 95 N-TERMINAL DOMAIN-CONTAINING PROTEIN"/>
    <property type="match status" value="1"/>
</dbReference>
<feature type="region of interest" description="Disordered" evidence="5">
    <location>
        <begin position="1862"/>
        <end position="1946"/>
    </location>
</feature>
<dbReference type="RefSeq" id="WP_248027690.1">
    <property type="nucleotide sequence ID" value="NZ_CP118733.1"/>
</dbReference>
<feature type="region of interest" description="Disordered" evidence="5">
    <location>
        <begin position="1606"/>
        <end position="1668"/>
    </location>
</feature>
<dbReference type="InterPro" id="IPR005877">
    <property type="entry name" value="YSIRK_signal_dom"/>
</dbReference>
<feature type="compositionally biased region" description="Polar residues" evidence="5">
    <location>
        <begin position="86"/>
        <end position="95"/>
    </location>
</feature>
<feature type="compositionally biased region" description="Low complexity" evidence="5">
    <location>
        <begin position="99"/>
        <end position="111"/>
    </location>
</feature>
<keyword evidence="6" id="KW-0812">Transmembrane</keyword>
<dbReference type="Gene3D" id="1.50.10.10">
    <property type="match status" value="1"/>
</dbReference>
<proteinExistence type="predicted"/>
<keyword evidence="1" id="KW-0134">Cell wall</keyword>
<evidence type="ECO:0000256" key="3">
    <source>
        <dbReference type="ARBA" id="ARBA00022729"/>
    </source>
</evidence>
<accession>A0AA97A0C1</accession>
<keyword evidence="4" id="KW-0572">Peptidoglycan-anchor</keyword>
<dbReference type="GO" id="GO:0004560">
    <property type="term" value="F:alpha-L-fucosidase activity"/>
    <property type="evidence" value="ECO:0007669"/>
    <property type="project" value="TreeGrafter"/>
</dbReference>
<feature type="domain" description="Gram-positive cocci surface proteins LPxTG" evidence="7">
    <location>
        <begin position="2120"/>
        <end position="2152"/>
    </location>
</feature>
<keyword evidence="8" id="KW-0378">Hydrolase</keyword>
<dbReference type="PROSITE" id="PS51257">
    <property type="entry name" value="PROKAR_LIPOPROTEIN"/>
    <property type="match status" value="1"/>
</dbReference>
<dbReference type="Pfam" id="PF04650">
    <property type="entry name" value="YSIRK_signal"/>
    <property type="match status" value="1"/>
</dbReference>
<dbReference type="InterPro" id="IPR049053">
    <property type="entry name" value="AFCA-like_C"/>
</dbReference>
<dbReference type="Pfam" id="PF14498">
    <property type="entry name" value="Glyco_hyd_65N_2"/>
    <property type="match status" value="1"/>
</dbReference>
<dbReference type="Gene3D" id="2.60.40.10">
    <property type="entry name" value="Immunoglobulins"/>
    <property type="match status" value="1"/>
</dbReference>
<dbReference type="InterPro" id="IPR019931">
    <property type="entry name" value="LPXTG_anchor"/>
</dbReference>
<sequence length="2152" mass="231222">MKNRSKELFDKRYRYSIRRLSVGAASVVVGCLLFGGQQTQVFANTLPESEAEVSNQVGEEANQEAPTEEESLAEEVAEPIAAPRTESVQPANSTEVGAEESTPAAPETETVASEELVVDGEALNTVISFVENLPESDQKNLLMEDLVRILAVGEQAIATNNSTLLSNVNNMLRGMRDRILVINAAPASNTTERSAEEAVPVLNEEGLNRVATVINSLPDSEQNAQNKRFVAQMQELAQNAKETNDSRAINYVNAWVEEALSVIEEAFAAAESGEGAVENTAPTETANPVENPVSTTGSTPTSPVAPTSTATPAAPESSRPSSATPATGNTEAHPSALKEIVDHNNYKLNYDRPAANTYEGWEHYALPLGNGDIGTKVFGMIGEERIQFNEKTLWSGGPLPNSNDYNGGNIPGKHVFLPQIRKALEDGDLATAKSLAERHLKGPYNHQYGRYLAFGDIYLNFTNQDKTFESVSDYSRELDLKTAISATNYTQDGTRYRRESFVSYPDDVSVTHLTKDGNEALEFELDLQMTKDLVQDGLARVRQYKAEKSGFKTGQVSASAEGILLTGQVTDNQLNFAAFVGVNTDGQVSVRDNKLVVTGASYATLVMNAATDFAQNPKTNYRRQNVDLAAEVKAKVAAAKAKGYQALKDRHIADYQSIYNRVTLNITEGETNGRTNQLLHSYNTASGQELEELFFQYGRYLMITSSRDGENALPANLQGVWNAVDNPPWNSDYHLNVNLQMNYWPVYVTNMAETALPLINYVDDMRYYGRVAAKEYANIVSEGDQENGWLAHTQATPFGWTTPGWNYYWGWSPASNAWIMQNVYDYYKFTQDKDYLRTKIYPMLKETAKFWNGFLHYDQASDRYVSSPSYSPEHGTITIGNTFDQSLVWQLFHDFIEAANELGQDADLVAEITTKYEKLNPLHINNAGRIKEWYEEDTPAFTGEKVEIGHRHVSELVGLFPGTLFGKDKPEYLEAAKATLNHRGDGGTGWSKANKINLWARLLDGNRAHRLLSEQLKGSTLANLWDTHSPFQIDGNFGATSGMAEMLLQSHTGYIAPLPALPDAWKTGQVRGLMARGNVQVDMDWEEKNLKVIRLEAKSGGKIVLDYPNIETARILINGQVANFSRVQDGRIEFMTVKGDVVELDSILTRITDLTAERTGASTAKLRFTASEGAAYYQIERSQTGVEGVRIFSSLTGEFTDNSLVPGGDYSYRVRPVLAGINTAFSDPVSVYALNDFLDDRDPSISYGSEFKDYADAGQWAGTEKYADFTGRRTVSEDAVTASLTFFGTGIEIYGNKSQQLSTAKVLIDGREHSTIDFYRTGGTEKGVLIGRVTGLEAGKHTLQLIVNREEPSRANERNKISLDYFRILRDTSAEYEELDDRSDRIQYGSAFDNYGQSGLFANTEKFGVRNDQTTDEQATASLTFTGTGIQIYGIKSNQLSKALVTIDGVEVDPLIFNRSDNRTEKGVLIGQYLGLEDREHTIKIKIAPEAIGNSQKKISLDRIVILKAQAQVAQPATILDAAASANEIKLELPTGSWTAVEVRFAGVDTPVRISKSGETVAVQGTDHRLATDGLYLTLAENRPIGLVTARTVDGEREVGTTYAVVHNQVETPATSPETGATTEAPGTGGTTETPGTGGTTEAPGSSESTDAPGAGGTTEVPNPGEKPVALNTSALAALLAQTEALENLTEKQTQELEGLIEAADAALGGTDQAAVDEVASLIEDWLTSLNTSGTSATPDTGGTTETPGTGATTETPGTGGTTDAPDTGGTTETPGTGGTTDAPGTGGATEVPNPGEKPVALNTSALAALLAQTEALENLTEKQTQELEGLIEAADAALGGTDQAAVDEVASLIEDWLASLSSSGTSETPGTGGTTETPGTGGTTNAPGTGGTTEIPGTGSTTEAPGTGDTTETPGTGGTTEAPDTGNSGETSTPAEETEAPDSGLLTEELVLVDPATGIRVSLEAGESNQIVKLLVTEMPESAERDTDFYDIVLLDQAGKEVAPSKDTLVVLPIKAGKEVEAVQYHKEDGSVESLAFTETLVQNEDGTSFPAVVFVAKHFSIYGVVYVETAKGPGLVNEGPAAFEGGLVPNQAPKQVALPAASLPTSQKEGSKSDAKTLPNTGSTSSVALSMIGGMTLLSSLGLVGRRRKK</sequence>
<name>A0AA97A0C1_9STRE</name>
<feature type="compositionally biased region" description="Low complexity" evidence="5">
    <location>
        <begin position="1732"/>
        <end position="1784"/>
    </location>
</feature>
<dbReference type="SUPFAM" id="SSF48208">
    <property type="entry name" value="Six-hairpin glycosidases"/>
    <property type="match status" value="1"/>
</dbReference>
<evidence type="ECO:0000313" key="8">
    <source>
        <dbReference type="EMBL" id="WNY46580.1"/>
    </source>
</evidence>
<feature type="compositionally biased region" description="Low complexity" evidence="5">
    <location>
        <begin position="292"/>
        <end position="327"/>
    </location>
</feature>
<keyword evidence="9" id="KW-1185">Reference proteome</keyword>
<dbReference type="PANTHER" id="PTHR31084">
    <property type="entry name" value="ALPHA-L-FUCOSIDASE 2"/>
    <property type="match status" value="1"/>
</dbReference>
<evidence type="ECO:0000256" key="1">
    <source>
        <dbReference type="ARBA" id="ARBA00022512"/>
    </source>
</evidence>
<dbReference type="CDD" id="cd00063">
    <property type="entry name" value="FN3"/>
    <property type="match status" value="1"/>
</dbReference>
<feature type="compositionally biased region" description="Low complexity" evidence="5">
    <location>
        <begin position="1618"/>
        <end position="1650"/>
    </location>
</feature>
<evidence type="ECO:0000256" key="4">
    <source>
        <dbReference type="ARBA" id="ARBA00023088"/>
    </source>
</evidence>
<dbReference type="InterPro" id="IPR054363">
    <property type="entry name" value="GH95_cat"/>
</dbReference>
<dbReference type="EMBL" id="CP118733">
    <property type="protein sequence ID" value="WNY46580.1"/>
    <property type="molecule type" value="Genomic_DNA"/>
</dbReference>
<dbReference type="KEGG" id="ssuv:PXH68_06710"/>
<keyword evidence="2" id="KW-0964">Secreted</keyword>
<evidence type="ECO:0000259" key="7">
    <source>
        <dbReference type="PROSITE" id="PS50847"/>
    </source>
</evidence>
<keyword evidence="6" id="KW-1133">Transmembrane helix</keyword>
<feature type="region of interest" description="Disordered" evidence="5">
    <location>
        <begin position="273"/>
        <end position="332"/>
    </location>
</feature>
<keyword evidence="3" id="KW-0732">Signal</keyword>
<dbReference type="InterPro" id="IPR012341">
    <property type="entry name" value="6hp_glycosidase-like_sf"/>
</dbReference>
<dbReference type="NCBIfam" id="TIGR01167">
    <property type="entry name" value="LPXTG_anchor"/>
    <property type="match status" value="1"/>
</dbReference>
<dbReference type="NCBIfam" id="TIGR01168">
    <property type="entry name" value="YSIRK_signal"/>
    <property type="match status" value="1"/>
</dbReference>
<dbReference type="Proteomes" id="UP001304088">
    <property type="component" value="Chromosome"/>
</dbReference>
<protein>
    <submittedName>
        <fullName evidence="8">Glycoside hydrolase N-terminal domain-containing protein</fullName>
    </submittedName>
</protein>
<dbReference type="Pfam" id="PF00746">
    <property type="entry name" value="Gram_pos_anchor"/>
    <property type="match status" value="1"/>
</dbReference>
<dbReference type="PROSITE" id="PS50847">
    <property type="entry name" value="GRAM_POS_ANCHORING"/>
    <property type="match status" value="1"/>
</dbReference>
<evidence type="ECO:0000313" key="9">
    <source>
        <dbReference type="Proteomes" id="UP001304088"/>
    </source>
</evidence>
<evidence type="ECO:0000256" key="5">
    <source>
        <dbReference type="SAM" id="MobiDB-lite"/>
    </source>
</evidence>
<dbReference type="Pfam" id="PF22124">
    <property type="entry name" value="Glyco_hydro_95_cat"/>
    <property type="match status" value="1"/>
</dbReference>
<feature type="region of interest" description="Disordered" evidence="5">
    <location>
        <begin position="1731"/>
        <end position="1799"/>
    </location>
</feature>
<gene>
    <name evidence="8" type="ORF">PXH68_06710</name>
</gene>
<feature type="transmembrane region" description="Helical" evidence="6">
    <location>
        <begin position="2129"/>
        <end position="2147"/>
    </location>
</feature>
<evidence type="ECO:0000256" key="2">
    <source>
        <dbReference type="ARBA" id="ARBA00022525"/>
    </source>
</evidence>
<dbReference type="Gene3D" id="2.60.120.260">
    <property type="entry name" value="Galactose-binding domain-like"/>
    <property type="match status" value="2"/>
</dbReference>
<dbReference type="InterPro" id="IPR027414">
    <property type="entry name" value="GH95_N_dom"/>
</dbReference>
<dbReference type="InterPro" id="IPR013783">
    <property type="entry name" value="Ig-like_fold"/>
</dbReference>